<keyword evidence="2" id="KW-0934">Plastid</keyword>
<keyword evidence="1" id="KW-0812">Transmembrane</keyword>
<dbReference type="GeneID" id="11258634"/>
<geneLocation type="chloroplast" evidence="2"/>
<dbReference type="AlphaFoldDB" id="G3LUZ4"/>
<reference evidence="2" key="1">
    <citation type="journal article" date="2012" name="Proc. Natl. Acad. Sci. U.S.A.">
        <title>Cell-to-cell movement of plastids in plants.</title>
        <authorList>
            <person name="Thyssen G."/>
            <person name="Svab Z."/>
            <person name="Maliga P."/>
        </authorList>
    </citation>
    <scope>NUCLEOTIDE SEQUENCE</scope>
</reference>
<accession>G3LUZ4</accession>
<protein>
    <submittedName>
        <fullName evidence="2">Uncharacterized protein</fullName>
    </submittedName>
</protein>
<sequence>MNYIPFDPSISQKILIVIKYVIEGFYFIMNPLILYDLLLLPLSHFIRTWSGVGGKWNFIFYFTNGHARSYIYIRIDRSTGGFAPEIFLQIVQIVGVSTPMAMFYSEE</sequence>
<organism evidence="2">
    <name type="scientific">Nicotiana undulata</name>
    <dbReference type="NCBI Taxonomy" id="118713"/>
    <lineage>
        <taxon>Eukaryota</taxon>
        <taxon>Viridiplantae</taxon>
        <taxon>Streptophyta</taxon>
        <taxon>Embryophyta</taxon>
        <taxon>Tracheophyta</taxon>
        <taxon>Spermatophyta</taxon>
        <taxon>Magnoliopsida</taxon>
        <taxon>eudicotyledons</taxon>
        <taxon>Gunneridae</taxon>
        <taxon>Pentapetalae</taxon>
        <taxon>asterids</taxon>
        <taxon>lamiids</taxon>
        <taxon>Solanales</taxon>
        <taxon>Solanaceae</taxon>
        <taxon>Nicotianoideae</taxon>
        <taxon>Nicotianeae</taxon>
        <taxon>Nicotiana</taxon>
    </lineage>
</organism>
<feature type="transmembrane region" description="Helical" evidence="1">
    <location>
        <begin position="20"/>
        <end position="40"/>
    </location>
</feature>
<keyword evidence="1" id="KW-1133">Transmembrane helix</keyword>
<name>G3LUZ4_9SOLA</name>
<evidence type="ECO:0000313" key="2">
    <source>
        <dbReference type="EMBL" id="AEO95557.1"/>
    </source>
</evidence>
<keyword evidence="2" id="KW-0150">Chloroplast</keyword>
<evidence type="ECO:0000256" key="1">
    <source>
        <dbReference type="SAM" id="Phobius"/>
    </source>
</evidence>
<dbReference type="RefSeq" id="YP_004891598.1">
    <property type="nucleotide sequence ID" value="NC_016068.1"/>
</dbReference>
<dbReference type="EMBL" id="JN563929">
    <property type="protein sequence ID" value="AEO95557.1"/>
    <property type="molecule type" value="Genomic_DNA"/>
</dbReference>
<proteinExistence type="predicted"/>
<keyword evidence="1" id="KW-0472">Membrane</keyword>